<dbReference type="RefSeq" id="WP_249590904.1">
    <property type="nucleotide sequence ID" value="NZ_BAAAQL010000001.1"/>
</dbReference>
<dbReference type="InterPro" id="IPR052036">
    <property type="entry name" value="Hydrolase/PRTase-associated"/>
</dbReference>
<proteinExistence type="predicted"/>
<dbReference type="PANTHER" id="PTHR31299">
    <property type="entry name" value="ESTERASE, PUTATIVE (AFU_ORTHOLOGUE AFUA_1G05850)-RELATED"/>
    <property type="match status" value="1"/>
</dbReference>
<evidence type="ECO:0000313" key="2">
    <source>
        <dbReference type="EMBL" id="UQT59554.1"/>
    </source>
</evidence>
<name>A0ABY4Q2F6_9ACTN</name>
<dbReference type="Proteomes" id="UP000829992">
    <property type="component" value="Chromosome"/>
</dbReference>
<dbReference type="InterPro" id="IPR007815">
    <property type="entry name" value="Emycin_Estase"/>
</dbReference>
<gene>
    <name evidence="2" type="ORF">M4V62_33325</name>
</gene>
<dbReference type="Gene3D" id="3.40.1660.10">
    <property type="entry name" value="EreA-like (biosynthetic domain)"/>
    <property type="match status" value="1"/>
</dbReference>
<sequence length="445" mass="50103">MTRTARTARRTVPLALAGTLGLGLLVAPQAAGAEPEATDPVPAIERSAHPLLSTDPGGSTKDLRPMGRMVGDASVVGLGEATHGSHEFFTMKDRVFRYLVEEKGFTTFAQEVSWTTGLRFDAYVRGGEGDVRELVHKELAKTPWDTQEYVDLLTWMRAYNDKHPQRQVRFMGNDLNYPEIGGELFDGVEDYVRAHEPDLLPRITELYAPIRRLADGDTYMGRPLEERKKLAGNAREALDLLKQRQPSSDHAKFTWALQHARSLSQTATVYAFDLDAPEGQKDAMLYRDRLMAQNTAWWQRRTGDKVLLSAHNAHVGYESYDPRYPKMQGAFLRDRLGKRYVSIGFTFDRGSLMAQSAESEAWKPRSVGAATRGMNEYTLDKVRHDDYFLDMRTAPATARKWLGKSRPTKSIGTAFPDGPHKIRLAPSHDILIHLHRVTAAHRQSQ</sequence>
<evidence type="ECO:0000313" key="3">
    <source>
        <dbReference type="Proteomes" id="UP000829992"/>
    </source>
</evidence>
<keyword evidence="1" id="KW-0732">Signal</keyword>
<keyword evidence="3" id="KW-1185">Reference proteome</keyword>
<organism evidence="2 3">
    <name type="scientific">Streptomyces durmitorensis</name>
    <dbReference type="NCBI Taxonomy" id="319947"/>
    <lineage>
        <taxon>Bacteria</taxon>
        <taxon>Bacillati</taxon>
        <taxon>Actinomycetota</taxon>
        <taxon>Actinomycetes</taxon>
        <taxon>Kitasatosporales</taxon>
        <taxon>Streptomycetaceae</taxon>
        <taxon>Streptomyces</taxon>
    </lineage>
</organism>
<dbReference type="SUPFAM" id="SSF159501">
    <property type="entry name" value="EreA/ChaN-like"/>
    <property type="match status" value="1"/>
</dbReference>
<dbReference type="EMBL" id="CP097289">
    <property type="protein sequence ID" value="UQT59554.1"/>
    <property type="molecule type" value="Genomic_DNA"/>
</dbReference>
<dbReference type="Gene3D" id="3.30.1870.10">
    <property type="entry name" value="EreA-like, domain 2"/>
    <property type="match status" value="1"/>
</dbReference>
<accession>A0ABY4Q2F6</accession>
<dbReference type="InterPro" id="IPR014622">
    <property type="entry name" value="UCP036794_erythomycin"/>
</dbReference>
<evidence type="ECO:0000256" key="1">
    <source>
        <dbReference type="SAM" id="SignalP"/>
    </source>
</evidence>
<dbReference type="PANTHER" id="PTHR31299:SF0">
    <property type="entry name" value="ESTERASE, PUTATIVE (AFU_ORTHOLOGUE AFUA_1G05850)-RELATED"/>
    <property type="match status" value="1"/>
</dbReference>
<dbReference type="CDD" id="cd14728">
    <property type="entry name" value="Ere-like"/>
    <property type="match status" value="1"/>
</dbReference>
<dbReference type="Pfam" id="PF05139">
    <property type="entry name" value="Erythro_esteras"/>
    <property type="match status" value="1"/>
</dbReference>
<feature type="chain" id="PRO_5047272518" evidence="1">
    <location>
        <begin position="34"/>
        <end position="445"/>
    </location>
</feature>
<feature type="signal peptide" evidence="1">
    <location>
        <begin position="1"/>
        <end position="33"/>
    </location>
</feature>
<reference evidence="2 3" key="1">
    <citation type="submission" date="2022-05" db="EMBL/GenBank/DDBJ databases">
        <authorList>
            <person name="Zhou X."/>
            <person name="Li K."/>
            <person name="Man Y."/>
        </authorList>
    </citation>
    <scope>NUCLEOTIDE SEQUENCE [LARGE SCALE GENOMIC DNA]</scope>
    <source>
        <strain evidence="2 3">MS405</strain>
    </source>
</reference>
<protein>
    <submittedName>
        <fullName evidence="2">Erythromycin esterase family protein</fullName>
    </submittedName>
</protein>
<dbReference type="Gene3D" id="1.20.1440.30">
    <property type="entry name" value="Biosynthetic Protein domain"/>
    <property type="match status" value="1"/>
</dbReference>
<dbReference type="PIRSF" id="PIRSF036794">
    <property type="entry name" value="UCP_erythr_ester"/>
    <property type="match status" value="1"/>
</dbReference>